<sequence length="113" mass="12767">MRQSTHNTTSSTSPRWASVKETSEYVCGRAQQTPPPPPLFHGKPQQAGSRSRRHPRCEHSTDCWLRDATPISHKQDSTATVWARGNGFPLVANLLCREYYSDSKQRLYDHGGD</sequence>
<evidence type="ECO:0000313" key="3">
    <source>
        <dbReference type="Proteomes" id="UP001066276"/>
    </source>
</evidence>
<comment type="caution">
    <text evidence="2">The sequence shown here is derived from an EMBL/GenBank/DDBJ whole genome shotgun (WGS) entry which is preliminary data.</text>
</comment>
<dbReference type="AlphaFoldDB" id="A0AAV7MBN8"/>
<organism evidence="2 3">
    <name type="scientific">Pleurodeles waltl</name>
    <name type="common">Iberian ribbed newt</name>
    <dbReference type="NCBI Taxonomy" id="8319"/>
    <lineage>
        <taxon>Eukaryota</taxon>
        <taxon>Metazoa</taxon>
        <taxon>Chordata</taxon>
        <taxon>Craniata</taxon>
        <taxon>Vertebrata</taxon>
        <taxon>Euteleostomi</taxon>
        <taxon>Amphibia</taxon>
        <taxon>Batrachia</taxon>
        <taxon>Caudata</taxon>
        <taxon>Salamandroidea</taxon>
        <taxon>Salamandridae</taxon>
        <taxon>Pleurodelinae</taxon>
        <taxon>Pleurodeles</taxon>
    </lineage>
</organism>
<accession>A0AAV7MBN8</accession>
<gene>
    <name evidence="2" type="ORF">NDU88_006247</name>
</gene>
<name>A0AAV7MBN8_PLEWA</name>
<feature type="region of interest" description="Disordered" evidence="1">
    <location>
        <begin position="1"/>
        <end position="56"/>
    </location>
</feature>
<proteinExistence type="predicted"/>
<feature type="compositionally biased region" description="Polar residues" evidence="1">
    <location>
        <begin position="1"/>
        <end position="15"/>
    </location>
</feature>
<protein>
    <submittedName>
        <fullName evidence="2">Uncharacterized protein</fullName>
    </submittedName>
</protein>
<reference evidence="2" key="1">
    <citation type="journal article" date="2022" name="bioRxiv">
        <title>Sequencing and chromosome-scale assembly of the giantPleurodeles waltlgenome.</title>
        <authorList>
            <person name="Brown T."/>
            <person name="Elewa A."/>
            <person name="Iarovenko S."/>
            <person name="Subramanian E."/>
            <person name="Araus A.J."/>
            <person name="Petzold A."/>
            <person name="Susuki M."/>
            <person name="Suzuki K.-i.T."/>
            <person name="Hayashi T."/>
            <person name="Toyoda A."/>
            <person name="Oliveira C."/>
            <person name="Osipova E."/>
            <person name="Leigh N.D."/>
            <person name="Simon A."/>
            <person name="Yun M.H."/>
        </authorList>
    </citation>
    <scope>NUCLEOTIDE SEQUENCE</scope>
    <source>
        <strain evidence="2">20211129_DDA</strain>
        <tissue evidence="2">Liver</tissue>
    </source>
</reference>
<keyword evidence="3" id="KW-1185">Reference proteome</keyword>
<evidence type="ECO:0000256" key="1">
    <source>
        <dbReference type="SAM" id="MobiDB-lite"/>
    </source>
</evidence>
<evidence type="ECO:0000313" key="2">
    <source>
        <dbReference type="EMBL" id="KAJ1101175.1"/>
    </source>
</evidence>
<dbReference type="Proteomes" id="UP001066276">
    <property type="component" value="Chromosome 10"/>
</dbReference>
<dbReference type="EMBL" id="JANPWB010000014">
    <property type="protein sequence ID" value="KAJ1101175.1"/>
    <property type="molecule type" value="Genomic_DNA"/>
</dbReference>